<dbReference type="Pfam" id="PF08706">
    <property type="entry name" value="D5_N"/>
    <property type="match status" value="1"/>
</dbReference>
<evidence type="ECO:0000256" key="1">
    <source>
        <dbReference type="ARBA" id="ARBA00022741"/>
    </source>
</evidence>
<dbReference type="Pfam" id="PF03288">
    <property type="entry name" value="Pox_D5"/>
    <property type="match status" value="1"/>
</dbReference>
<dbReference type="Proteomes" id="UP000094578">
    <property type="component" value="Unassembled WGS sequence"/>
</dbReference>
<keyword evidence="7" id="KW-1185">Reference proteome</keyword>
<dbReference type="STRING" id="1886670.PTI45_02051"/>
<dbReference type="PANTHER" id="PTHR35372">
    <property type="entry name" value="ATP BINDING PROTEIN-RELATED"/>
    <property type="match status" value="1"/>
</dbReference>
<dbReference type="AlphaFoldDB" id="A0A1E3L438"/>
<dbReference type="InterPro" id="IPR006500">
    <property type="entry name" value="Helicase_put_C_phage/plasmid"/>
</dbReference>
<dbReference type="EMBL" id="MDER01000036">
    <property type="protein sequence ID" value="ODP28506.1"/>
    <property type="molecule type" value="Genomic_DNA"/>
</dbReference>
<dbReference type="Gene3D" id="3.40.50.300">
    <property type="entry name" value="P-loop containing nucleotide triphosphate hydrolases"/>
    <property type="match status" value="1"/>
</dbReference>
<evidence type="ECO:0000259" key="5">
    <source>
        <dbReference type="PROSITE" id="PS51206"/>
    </source>
</evidence>
<dbReference type="InterPro" id="IPR004968">
    <property type="entry name" value="DNA_primase/NTPase_C"/>
</dbReference>
<reference evidence="6 7" key="1">
    <citation type="submission" date="2016-08" db="EMBL/GenBank/DDBJ databases">
        <title>Genome sequencing of Paenibacillus sp. TI45-13ar, isolated from Korean traditional nuruk.</title>
        <authorList>
            <person name="Kim S.-J."/>
        </authorList>
    </citation>
    <scope>NUCLEOTIDE SEQUENCE [LARGE SCALE GENOMIC DNA]</scope>
    <source>
        <strain evidence="6 7">TI45-13ar</strain>
    </source>
</reference>
<feature type="domain" description="SF3 helicase" evidence="5">
    <location>
        <begin position="325"/>
        <end position="481"/>
    </location>
</feature>
<dbReference type="GO" id="GO:0005524">
    <property type="term" value="F:ATP binding"/>
    <property type="evidence" value="ECO:0007669"/>
    <property type="project" value="UniProtKB-KW"/>
</dbReference>
<organism evidence="6 7">
    <name type="scientific">Paenibacillus nuruki</name>
    <dbReference type="NCBI Taxonomy" id="1886670"/>
    <lineage>
        <taxon>Bacteria</taxon>
        <taxon>Bacillati</taxon>
        <taxon>Bacillota</taxon>
        <taxon>Bacilli</taxon>
        <taxon>Bacillales</taxon>
        <taxon>Paenibacillaceae</taxon>
        <taxon>Paenibacillus</taxon>
    </lineage>
</organism>
<dbReference type="RefSeq" id="WP_069327480.1">
    <property type="nucleotide sequence ID" value="NZ_MDER01000036.1"/>
</dbReference>
<dbReference type="SUPFAM" id="SSF52540">
    <property type="entry name" value="P-loop containing nucleoside triphosphate hydrolases"/>
    <property type="match status" value="1"/>
</dbReference>
<evidence type="ECO:0000313" key="7">
    <source>
        <dbReference type="Proteomes" id="UP000094578"/>
    </source>
</evidence>
<keyword evidence="1" id="KW-0547">Nucleotide-binding</keyword>
<keyword evidence="3" id="KW-0347">Helicase</keyword>
<evidence type="ECO:0000313" key="6">
    <source>
        <dbReference type="EMBL" id="ODP28506.1"/>
    </source>
</evidence>
<dbReference type="InterPro" id="IPR051620">
    <property type="entry name" value="ORF904-like_C"/>
</dbReference>
<keyword evidence="2" id="KW-0378">Hydrolase</keyword>
<keyword evidence="4" id="KW-0067">ATP-binding</keyword>
<dbReference type="GO" id="GO:0016787">
    <property type="term" value="F:hydrolase activity"/>
    <property type="evidence" value="ECO:0007669"/>
    <property type="project" value="UniProtKB-KW"/>
</dbReference>
<protein>
    <recommendedName>
        <fullName evidence="5">SF3 helicase domain-containing protein</fullName>
    </recommendedName>
</protein>
<dbReference type="GO" id="GO:0004386">
    <property type="term" value="F:helicase activity"/>
    <property type="evidence" value="ECO:0007669"/>
    <property type="project" value="UniProtKB-KW"/>
</dbReference>
<gene>
    <name evidence="6" type="ORF">PTI45_02051</name>
</gene>
<dbReference type="InterPro" id="IPR045455">
    <property type="entry name" value="NrS-1_pol-like_helicase"/>
</dbReference>
<dbReference type="InterPro" id="IPR027417">
    <property type="entry name" value="P-loop_NTPase"/>
</dbReference>
<accession>A0A1E3L438</accession>
<sequence>MKDLLFDNNKKTLSLNSSKSPLSSQEFSGFRQGIVTNETLRMLTQLIEGVIPSHFSSKKVIVPILKNTIFVLLKRNNSSMPKETARKATESYINNLSNSSYSTLITDISDTERDLISNDQYFTTINNPIQPSLPLSNKNISGSLIALLPHKTTEKMKKNYFIKAKTVGKPVSLFKKEKYIKLSNHEIAELLAINHKFAVINQNLHYWEPALGHFIGLVGEKSDMFIRKNIPNNLKNLITARSVEEIVKWLISDKRITTSNDSLVQRKNYIPFKNGVVSINDLSRHEHSPSFYFTSVINAHYPSAGVLRGETFESFMDQVTGGSKSEYWRLQELFGYVLSEIRDVKVLPFLIGPKDSCKSIVLKLLSHMVGEQHCSSLSLEQMNQSDYLCQLFAKKLNTFGEISEIPVKRLDTLKKLSGGDPLTARYLYGKPIKFVNQAALLFAGNFLPVIKGMDRSNAFIERLEVFSFEFQVPKDKQDIYLFKKIRDEKSYIAWWALQGLQRWIENNHQFTKSETVELIIQDYKITDNSVQSFLDRCCILRAGYKEYNSVLYEAYEGFCEKENLVVKSTKTFHKSMQDVAGLRHHKFRKEGSNGNGYDGIQLTLKEEQYGDL</sequence>
<dbReference type="PROSITE" id="PS51206">
    <property type="entry name" value="SF3_HELICASE_1"/>
    <property type="match status" value="1"/>
</dbReference>
<dbReference type="Pfam" id="PF19263">
    <property type="entry name" value="DUF5906"/>
    <property type="match status" value="1"/>
</dbReference>
<comment type="caution">
    <text evidence="6">The sequence shown here is derived from an EMBL/GenBank/DDBJ whole genome shotgun (WGS) entry which is preliminary data.</text>
</comment>
<evidence type="ECO:0000256" key="2">
    <source>
        <dbReference type="ARBA" id="ARBA00022801"/>
    </source>
</evidence>
<dbReference type="SMART" id="SM00885">
    <property type="entry name" value="D5_N"/>
    <property type="match status" value="1"/>
</dbReference>
<dbReference type="InterPro" id="IPR014015">
    <property type="entry name" value="Helicase_SF3_DNA-vir"/>
</dbReference>
<dbReference type="NCBIfam" id="TIGR01613">
    <property type="entry name" value="primase_Cterm"/>
    <property type="match status" value="1"/>
</dbReference>
<dbReference type="PATRIC" id="fig|1886670.3.peg.2088"/>
<name>A0A1E3L438_9BACL</name>
<evidence type="ECO:0000256" key="4">
    <source>
        <dbReference type="ARBA" id="ARBA00022840"/>
    </source>
</evidence>
<dbReference type="PANTHER" id="PTHR35372:SF2">
    <property type="entry name" value="SF3 HELICASE DOMAIN-CONTAINING PROTEIN"/>
    <property type="match status" value="1"/>
</dbReference>
<dbReference type="InterPro" id="IPR014818">
    <property type="entry name" value="Phage/plasmid_primase_P4_C"/>
</dbReference>
<proteinExistence type="predicted"/>
<evidence type="ECO:0000256" key="3">
    <source>
        <dbReference type="ARBA" id="ARBA00022806"/>
    </source>
</evidence>